<sequence>MGTSLIDEIIKNVKSPYLNRKILTKVNKNKVFYTSQQADKNIKVVLPFIFKRDDLIDLNKRGLEGSTARIIECIKEEMKKKKFLELSGNLGKRYAALYEPITVINSDLNIGCDLWRADSYNFIDNGNNNISNSNNNTAEIHLLLRMIFKDKAPKIMSKRIDELSYELNDFIQKIPYKLLEKENINTINQKDLRDKLKDLGIVSFIGDNSKPARSYTKVRRHYRIAGPKNGINVPFKTPEELNPIEVELYDGNIITGLGIKEKEIFIITGRNAQGKTTLIEAIDSGQDDHLIGDGREYIITTKNLSKATTGSMQMYGNDISLFFEKLPKGIAGTPKDVHGTASGSMTMAYQIQKALSTGVDLILIDEDNSAVNLLVSGLLSNWFEGVKPLSEIIMNEREKLTSAFIIITSSLDLLTASGDRGIYLEEHEAKYLDMDKFRKELSNYYLKLSNKVYNKK</sequence>
<name>F8AN36_METOI</name>
<dbReference type="PANTHER" id="PTHR38149">
    <property type="entry name" value="ATPASE"/>
    <property type="match status" value="1"/>
</dbReference>
<dbReference type="STRING" id="647113.Metok_0980"/>
<protein>
    <submittedName>
        <fullName evidence="2">ABC transporter, ATPase</fullName>
    </submittedName>
</protein>
<dbReference type="RefSeq" id="WP_013867134.1">
    <property type="nucleotide sequence ID" value="NC_015636.1"/>
</dbReference>
<dbReference type="InterPro" id="IPR019195">
    <property type="entry name" value="ABC_ATPase_put"/>
</dbReference>
<keyword evidence="3" id="KW-1185">Reference proteome</keyword>
<dbReference type="HOGENOM" id="CLU_598017_0_0_2"/>
<evidence type="ECO:0000313" key="2">
    <source>
        <dbReference type="EMBL" id="AEH06950.1"/>
    </source>
</evidence>
<proteinExistence type="predicted"/>
<gene>
    <name evidence="2" type="ordered locus">Metok_0980</name>
</gene>
<feature type="domain" description="ATPase of the ABC class C-terminal" evidence="1">
    <location>
        <begin position="179"/>
        <end position="446"/>
    </location>
</feature>
<dbReference type="SUPFAM" id="SSF52540">
    <property type="entry name" value="P-loop containing nucleoside triphosphate hydrolases"/>
    <property type="match status" value="1"/>
</dbReference>
<dbReference type="InterPro" id="IPR027417">
    <property type="entry name" value="P-loop_NTPase"/>
</dbReference>
<dbReference type="Gene3D" id="3.40.50.300">
    <property type="entry name" value="P-loop containing nucleotide triphosphate hydrolases"/>
    <property type="match status" value="1"/>
</dbReference>
<organism evidence="2 3">
    <name type="scientific">Methanothermococcus okinawensis (strain DSM 14208 / JCM 11175 / IH1)</name>
    <dbReference type="NCBI Taxonomy" id="647113"/>
    <lineage>
        <taxon>Archaea</taxon>
        <taxon>Methanobacteriati</taxon>
        <taxon>Methanobacteriota</taxon>
        <taxon>Methanomada group</taxon>
        <taxon>Methanococci</taxon>
        <taxon>Methanococcales</taxon>
        <taxon>Methanococcaceae</taxon>
        <taxon>Methanothermococcus</taxon>
    </lineage>
</organism>
<dbReference type="GeneID" id="10773132"/>
<dbReference type="KEGG" id="mok:Metok_0980"/>
<accession>F8AN36</accession>
<evidence type="ECO:0000313" key="3">
    <source>
        <dbReference type="Proteomes" id="UP000009296"/>
    </source>
</evidence>
<dbReference type="Proteomes" id="UP000009296">
    <property type="component" value="Chromosome"/>
</dbReference>
<evidence type="ECO:0000259" key="1">
    <source>
        <dbReference type="Pfam" id="PF09818"/>
    </source>
</evidence>
<dbReference type="PANTHER" id="PTHR38149:SF1">
    <property type="entry name" value="ATPASE"/>
    <property type="match status" value="1"/>
</dbReference>
<dbReference type="EMBL" id="CP002792">
    <property type="protein sequence ID" value="AEH06950.1"/>
    <property type="molecule type" value="Genomic_DNA"/>
</dbReference>
<dbReference type="Pfam" id="PF09818">
    <property type="entry name" value="ABC_ATPase"/>
    <property type="match status" value="1"/>
</dbReference>
<dbReference type="CDD" id="cd00267">
    <property type="entry name" value="ABC_ATPase"/>
    <property type="match status" value="1"/>
</dbReference>
<reference evidence="2" key="1">
    <citation type="submission" date="2011-05" db="EMBL/GenBank/DDBJ databases">
        <title>Complete sequence of chromosome of Methanothermococcus okinawensis IH1.</title>
        <authorList>
            <consortium name="US DOE Joint Genome Institute"/>
            <person name="Lucas S."/>
            <person name="Han J."/>
            <person name="Lapidus A."/>
            <person name="Cheng J.-F."/>
            <person name="Goodwin L."/>
            <person name="Pitluck S."/>
            <person name="Peters L."/>
            <person name="Mikhailova N."/>
            <person name="Held B."/>
            <person name="Han C."/>
            <person name="Tapia R."/>
            <person name="Land M."/>
            <person name="Hauser L."/>
            <person name="Kyrpides N."/>
            <person name="Ivanova N."/>
            <person name="Pagani I."/>
            <person name="Sieprawska-Lupa M."/>
            <person name="Takai K."/>
            <person name="Miyazaki J."/>
            <person name="Whitman W."/>
            <person name="Woyke T."/>
        </authorList>
    </citation>
    <scope>NUCLEOTIDE SEQUENCE [LARGE SCALE GENOMIC DNA]</scope>
    <source>
        <strain evidence="2">IH1</strain>
    </source>
</reference>
<dbReference type="OrthoDB" id="18388at2157"/>
<dbReference type="AlphaFoldDB" id="F8AN36"/>
<dbReference type="InterPro" id="IPR046834">
    <property type="entry name" value="ABC_ATPase_C"/>
</dbReference>
<dbReference type="eggNOG" id="arCOG01746">
    <property type="taxonomic scope" value="Archaea"/>
</dbReference>